<protein>
    <recommendedName>
        <fullName evidence="3">Transmembrane protein</fullName>
    </recommendedName>
</protein>
<sequence length="116" mass="13233">MNNSILVITSTHGGKHISMLIMGYMLVMEWCSTLQGEEGKKLEQEQCWTVSFAVHHPPMAPTLHAQNVVTKTRLMVSFLPVWIVFSLVIIFTSLIRRLSCIFSSQSPRWNLHPCSF</sequence>
<reference evidence="2" key="1">
    <citation type="submission" date="2008-12" db="EMBL/GenBank/DDBJ databases">
        <title>Medicago truncatula full length cdna cloning project.</title>
        <authorList>
            <person name="Moskal W."/>
            <person name="Chan A."/>
            <person name="Cheung F."/>
            <person name="Xiao Y."/>
            <person name="Town C.D."/>
        </authorList>
    </citation>
    <scope>NUCLEOTIDE SEQUENCE</scope>
</reference>
<proteinExistence type="evidence at transcript level"/>
<accession>B7FL01</accession>
<evidence type="ECO:0000313" key="2">
    <source>
        <dbReference type="EMBL" id="ACJ85435.1"/>
    </source>
</evidence>
<organism evidence="2">
    <name type="scientific">Medicago truncatula</name>
    <name type="common">Barrel medic</name>
    <name type="synonym">Medicago tribuloides</name>
    <dbReference type="NCBI Taxonomy" id="3880"/>
    <lineage>
        <taxon>Eukaryota</taxon>
        <taxon>Viridiplantae</taxon>
        <taxon>Streptophyta</taxon>
        <taxon>Embryophyta</taxon>
        <taxon>Tracheophyta</taxon>
        <taxon>Spermatophyta</taxon>
        <taxon>Magnoliopsida</taxon>
        <taxon>eudicotyledons</taxon>
        <taxon>Gunneridae</taxon>
        <taxon>Pentapetalae</taxon>
        <taxon>rosids</taxon>
        <taxon>fabids</taxon>
        <taxon>Fabales</taxon>
        <taxon>Fabaceae</taxon>
        <taxon>Papilionoideae</taxon>
        <taxon>50 kb inversion clade</taxon>
        <taxon>NPAAA clade</taxon>
        <taxon>Hologalegina</taxon>
        <taxon>IRL clade</taxon>
        <taxon>Trifolieae</taxon>
        <taxon>Medicago</taxon>
    </lineage>
</organism>
<dbReference type="EMBL" id="BT052772">
    <property type="protein sequence ID" value="ACJ85435.1"/>
    <property type="molecule type" value="mRNA"/>
</dbReference>
<feature type="transmembrane region" description="Helical" evidence="1">
    <location>
        <begin position="74"/>
        <end position="95"/>
    </location>
</feature>
<keyword evidence="1" id="KW-0472">Membrane</keyword>
<evidence type="ECO:0008006" key="3">
    <source>
        <dbReference type="Google" id="ProtNLM"/>
    </source>
</evidence>
<keyword evidence="1" id="KW-1133">Transmembrane helix</keyword>
<dbReference type="AlphaFoldDB" id="B7FL01"/>
<evidence type="ECO:0000256" key="1">
    <source>
        <dbReference type="SAM" id="Phobius"/>
    </source>
</evidence>
<name>B7FL01_MEDTR</name>
<keyword evidence="1" id="KW-0812">Transmembrane</keyword>